<feature type="domain" description="DDH" evidence="1">
    <location>
        <begin position="31"/>
        <end position="121"/>
    </location>
</feature>
<comment type="caution">
    <text evidence="4">The sequence shown here is derived from an EMBL/GenBank/DDBJ whole genome shotgun (WGS) entry which is preliminary data.</text>
</comment>
<dbReference type="Gene3D" id="3.90.1640.30">
    <property type="match status" value="1"/>
</dbReference>
<accession>A0A3S3S803</accession>
<protein>
    <submittedName>
        <fullName evidence="4">Single-stranded-DNA-specific exonuclease RecJ</fullName>
    </submittedName>
</protein>
<dbReference type="Pfam" id="PF02272">
    <property type="entry name" value="DHHA1"/>
    <property type="match status" value="1"/>
</dbReference>
<dbReference type="InterPro" id="IPR001667">
    <property type="entry name" value="DDH_dom"/>
</dbReference>
<feature type="domain" description="DHH-CID" evidence="3">
    <location>
        <begin position="210"/>
        <end position="294"/>
    </location>
</feature>
<dbReference type="Pfam" id="PF21763">
    <property type="entry name" value="DHH_CID"/>
    <property type="match status" value="1"/>
</dbReference>
<dbReference type="Gene3D" id="3.10.310.30">
    <property type="match status" value="1"/>
</dbReference>
<evidence type="ECO:0000259" key="1">
    <source>
        <dbReference type="Pfam" id="PF01368"/>
    </source>
</evidence>
<proteinExistence type="predicted"/>
<sequence length="488" mass="51758">MLSLHKDLKGLEQRSLEIAGEISSIPAGEPVLVVCHLDADGITSGSIIASALLRSGAAPHIRVVKQLDEAAISEILPIKAKNVIFTDMGSGQRKLLERLGSSERRIFIIDHHQPTPKEGNDSGAVGGIMEINPHLFGFDGSNEISASGTAFLVAKKMSSENASLAPLAIVGALGDMQDKGDRGSLIGLNASIAEDAQRSGLIAVSKGLKLYGFESRPLVKSMEYTLNPYLPGLSGDEGACFKFLKNAGIEPRKQDGSWRSISDLSNEEIRQVTSALIKYLISQGLSSQDAESVVGVLYTIKSEAADSPMRDAREYASSVNACGRLGKYGLGVALCLGDRAGALTELRELLTEYRKKISGYLRWLENNPSSLRVMNSIQVILAGSNIDDRMIGTIVSIAFSMKPFTRSKPIFGLSNAEGVVKVSARGTTDLVRRGLNLGSAIREASEQVGGAGGGHNIAAGGQIPVGKEEAFLTLVDKIIAKMIGGVKL</sequence>
<dbReference type="GO" id="GO:0003676">
    <property type="term" value="F:nucleic acid binding"/>
    <property type="evidence" value="ECO:0007669"/>
    <property type="project" value="InterPro"/>
</dbReference>
<dbReference type="AlphaFoldDB" id="A0A3S3S803"/>
<keyword evidence="4" id="KW-0378">Hydrolase</keyword>
<dbReference type="InterPro" id="IPR048515">
    <property type="entry name" value="DHH_CID"/>
</dbReference>
<dbReference type="InterPro" id="IPR051673">
    <property type="entry name" value="SSDNA_exonuclease_RecJ"/>
</dbReference>
<dbReference type="EMBL" id="RXGA01000003">
    <property type="protein sequence ID" value="RWX73577.1"/>
    <property type="molecule type" value="Genomic_DNA"/>
</dbReference>
<dbReference type="Pfam" id="PF01368">
    <property type="entry name" value="DHH"/>
    <property type="match status" value="1"/>
</dbReference>
<feature type="domain" description="DHHA1" evidence="2">
    <location>
        <begin position="383"/>
        <end position="480"/>
    </location>
</feature>
<keyword evidence="4" id="KW-0540">Nuclease</keyword>
<dbReference type="InterPro" id="IPR038763">
    <property type="entry name" value="DHH_sf"/>
</dbReference>
<dbReference type="PANTHER" id="PTHR30255">
    <property type="entry name" value="SINGLE-STRANDED-DNA-SPECIFIC EXONUCLEASE RECJ"/>
    <property type="match status" value="1"/>
</dbReference>
<evidence type="ECO:0000313" key="5">
    <source>
        <dbReference type="Proteomes" id="UP000288215"/>
    </source>
</evidence>
<organism evidence="4 5">
    <name type="scientific">Methanosuratincola subterraneus</name>
    <dbReference type="NCBI Taxonomy" id="2593994"/>
    <lineage>
        <taxon>Archaea</taxon>
        <taxon>Thermoproteota</taxon>
        <taxon>Methanosuratincolia</taxon>
        <taxon>Candidatus Methanomethylicales</taxon>
        <taxon>Candidatus Methanomethylicaceae</taxon>
        <taxon>Candidatus Methanosuratincola (ex Vanwonterghem et al. 2016)</taxon>
    </lineage>
</organism>
<evidence type="ECO:0000313" key="4">
    <source>
        <dbReference type="EMBL" id="RWX73577.1"/>
    </source>
</evidence>
<name>A0A3S3S803_METS7</name>
<dbReference type="SUPFAM" id="SSF64182">
    <property type="entry name" value="DHH phosphoesterases"/>
    <property type="match status" value="1"/>
</dbReference>
<evidence type="ECO:0000259" key="3">
    <source>
        <dbReference type="Pfam" id="PF21763"/>
    </source>
</evidence>
<evidence type="ECO:0000259" key="2">
    <source>
        <dbReference type="Pfam" id="PF02272"/>
    </source>
</evidence>
<dbReference type="Proteomes" id="UP000288215">
    <property type="component" value="Unassembled WGS sequence"/>
</dbReference>
<gene>
    <name evidence="4" type="ORF">Metus_1551</name>
</gene>
<dbReference type="InterPro" id="IPR003156">
    <property type="entry name" value="DHHA1_dom"/>
</dbReference>
<dbReference type="PANTHER" id="PTHR30255:SF2">
    <property type="entry name" value="SINGLE-STRANDED-DNA-SPECIFIC EXONUCLEASE RECJ"/>
    <property type="match status" value="1"/>
</dbReference>
<reference evidence="4 5" key="1">
    <citation type="submission" date="2018-12" db="EMBL/GenBank/DDBJ databases">
        <title>The complete genome of the methanogenic archaea of the candidate phylum Verstraetearchaeota, obtained from the metagenome of underground thermal water.</title>
        <authorList>
            <person name="Kadnikov V.V."/>
            <person name="Mardanov A.V."/>
            <person name="Beletsky A.V."/>
            <person name="Karnachuk O.V."/>
            <person name="Ravin N.V."/>
        </authorList>
    </citation>
    <scope>NUCLEOTIDE SEQUENCE [LARGE SCALE GENOMIC DNA]</scope>
    <source>
        <strain evidence="4">Ch88</strain>
    </source>
</reference>
<dbReference type="GO" id="GO:0004527">
    <property type="term" value="F:exonuclease activity"/>
    <property type="evidence" value="ECO:0007669"/>
    <property type="project" value="UniProtKB-KW"/>
</dbReference>
<keyword evidence="4" id="KW-0269">Exonuclease</keyword>